<evidence type="ECO:0000256" key="2">
    <source>
        <dbReference type="ARBA" id="ARBA00008896"/>
    </source>
</evidence>
<feature type="domain" description="Aspartate/ornithine carbamoyltransferase Asp/Orn-binding" evidence="8">
    <location>
        <begin position="150"/>
        <end position="299"/>
    </location>
</feature>
<feature type="binding site" evidence="7">
    <location>
        <position position="264"/>
    </location>
    <ligand>
        <name>carbamoyl phosphate</name>
        <dbReference type="ChEBI" id="CHEBI:58228"/>
    </ligand>
</feature>
<feature type="binding site" evidence="7">
    <location>
        <position position="131"/>
    </location>
    <ligand>
        <name>carbamoyl phosphate</name>
        <dbReference type="ChEBI" id="CHEBI:58228"/>
    </ligand>
</feature>
<dbReference type="NCBIfam" id="TIGR00670">
    <property type="entry name" value="asp_carb_tr"/>
    <property type="match status" value="1"/>
</dbReference>
<dbReference type="InterPro" id="IPR006131">
    <property type="entry name" value="Asp_carbamoyltransf_Asp/Orn-bd"/>
</dbReference>
<dbReference type="Pfam" id="PF02729">
    <property type="entry name" value="OTCace_N"/>
    <property type="match status" value="1"/>
</dbReference>
<proteinExistence type="inferred from homology"/>
<dbReference type="InterPro" id="IPR006130">
    <property type="entry name" value="Asp/Orn_carbamoylTrfase"/>
</dbReference>
<dbReference type="GO" id="GO:0006520">
    <property type="term" value="P:amino acid metabolic process"/>
    <property type="evidence" value="ECO:0007669"/>
    <property type="project" value="InterPro"/>
</dbReference>
<dbReference type="EMBL" id="MSDW01000001">
    <property type="protein sequence ID" value="OKY77824.1"/>
    <property type="molecule type" value="Genomic_DNA"/>
</dbReference>
<dbReference type="InParanoid" id="A0A1Q6DTX8"/>
<dbReference type="PRINTS" id="PR00100">
    <property type="entry name" value="AOTCASE"/>
</dbReference>
<protein>
    <recommendedName>
        <fullName evidence="7">Aspartate carbamoyltransferase</fullName>
        <ecNumber evidence="7">2.1.3.2</ecNumber>
    </recommendedName>
    <alternativeName>
        <fullName evidence="7">Aspartate transcarbamylase</fullName>
        <shortName evidence="7">ATCase</shortName>
    </alternativeName>
</protein>
<dbReference type="FunFam" id="3.40.50.1370:FF:000002">
    <property type="entry name" value="Aspartate carbamoyltransferase 2"/>
    <property type="match status" value="1"/>
</dbReference>
<evidence type="ECO:0000256" key="1">
    <source>
        <dbReference type="ARBA" id="ARBA00004852"/>
    </source>
</evidence>
<dbReference type="SUPFAM" id="SSF53671">
    <property type="entry name" value="Aspartate/ornithine carbamoyltransferase"/>
    <property type="match status" value="1"/>
</dbReference>
<feature type="domain" description="Aspartate/ornithine carbamoyltransferase carbamoyl-P binding" evidence="9">
    <location>
        <begin position="6"/>
        <end position="143"/>
    </location>
</feature>
<dbReference type="InterPro" id="IPR002082">
    <property type="entry name" value="Asp_carbamoyltransf"/>
</dbReference>
<dbReference type="HAMAP" id="MF_00001">
    <property type="entry name" value="Asp_carb_tr"/>
    <property type="match status" value="1"/>
</dbReference>
<keyword evidence="3 7" id="KW-0808">Transferase</keyword>
<evidence type="ECO:0000256" key="5">
    <source>
        <dbReference type="ARBA" id="ARBA00043884"/>
    </source>
</evidence>
<dbReference type="AlphaFoldDB" id="A0A1Q6DTX8"/>
<evidence type="ECO:0000313" key="10">
    <source>
        <dbReference type="EMBL" id="OKY77824.1"/>
    </source>
</evidence>
<evidence type="ECO:0000313" key="11">
    <source>
        <dbReference type="Proteomes" id="UP000185744"/>
    </source>
</evidence>
<dbReference type="PRINTS" id="PR00101">
    <property type="entry name" value="ATCASE"/>
</dbReference>
<feature type="binding site" evidence="7">
    <location>
        <position position="53"/>
    </location>
    <ligand>
        <name>carbamoyl phosphate</name>
        <dbReference type="ChEBI" id="CHEBI:58228"/>
    </ligand>
</feature>
<dbReference type="GO" id="GO:0044205">
    <property type="term" value="P:'de novo' UMP biosynthetic process"/>
    <property type="evidence" value="ECO:0007669"/>
    <property type="project" value="UniProtKB-UniRule"/>
</dbReference>
<dbReference type="GO" id="GO:0016597">
    <property type="term" value="F:amino acid binding"/>
    <property type="evidence" value="ECO:0007669"/>
    <property type="project" value="InterPro"/>
</dbReference>
<feature type="binding site" evidence="7">
    <location>
        <position position="134"/>
    </location>
    <ligand>
        <name>carbamoyl phosphate</name>
        <dbReference type="ChEBI" id="CHEBI:58228"/>
    </ligand>
</feature>
<dbReference type="PANTHER" id="PTHR45753">
    <property type="entry name" value="ORNITHINE CARBAMOYLTRANSFERASE, MITOCHONDRIAL"/>
    <property type="match status" value="1"/>
</dbReference>
<comment type="caution">
    <text evidence="10">The sequence shown here is derived from an EMBL/GenBank/DDBJ whole genome shotgun (WGS) entry which is preliminary data.</text>
</comment>
<evidence type="ECO:0000256" key="4">
    <source>
        <dbReference type="ARBA" id="ARBA00022975"/>
    </source>
</evidence>
<dbReference type="FunFam" id="3.40.50.1370:FF:000001">
    <property type="entry name" value="Aspartate carbamoyltransferase"/>
    <property type="match status" value="1"/>
</dbReference>
<comment type="pathway">
    <text evidence="1 7">Pyrimidine metabolism; UMP biosynthesis via de novo pathway; (S)-dihydroorotate from bicarbonate: step 2/3.</text>
</comment>
<dbReference type="GO" id="GO:0004070">
    <property type="term" value="F:aspartate carbamoyltransferase activity"/>
    <property type="evidence" value="ECO:0007669"/>
    <property type="project" value="UniProtKB-UniRule"/>
</dbReference>
<feature type="binding site" evidence="7">
    <location>
        <position position="265"/>
    </location>
    <ligand>
        <name>carbamoyl phosphate</name>
        <dbReference type="ChEBI" id="CHEBI:58228"/>
    </ligand>
</feature>
<dbReference type="NCBIfam" id="NF002032">
    <property type="entry name" value="PRK00856.1"/>
    <property type="match status" value="1"/>
</dbReference>
<dbReference type="InterPro" id="IPR036901">
    <property type="entry name" value="Asp/Orn_carbamoylTrfase_sf"/>
</dbReference>
<dbReference type="STRING" id="1903181.BTN85_0298"/>
<evidence type="ECO:0000259" key="9">
    <source>
        <dbReference type="Pfam" id="PF02729"/>
    </source>
</evidence>
<dbReference type="InterPro" id="IPR006132">
    <property type="entry name" value="Asp/Orn_carbamoyltranf_P-bd"/>
</dbReference>
<feature type="binding site" evidence="7">
    <location>
        <position position="225"/>
    </location>
    <ligand>
        <name>L-aspartate</name>
        <dbReference type="ChEBI" id="CHEBI:29991"/>
    </ligand>
</feature>
<keyword evidence="4 7" id="KW-0665">Pyrimidine biosynthesis</keyword>
<reference evidence="10" key="1">
    <citation type="submission" date="2016-12" db="EMBL/GenBank/DDBJ databases">
        <title>Discovery of methanogenic haloarchaea.</title>
        <authorList>
            <person name="Sorokin D.Y."/>
            <person name="Makarova K.S."/>
            <person name="Abbas B."/>
            <person name="Ferrer M."/>
            <person name="Golyshin P.N."/>
        </authorList>
    </citation>
    <scope>NUCLEOTIDE SEQUENCE [LARGE SCALE GENOMIC DNA]</scope>
    <source>
        <strain evidence="10">HMET1</strain>
    </source>
</reference>
<feature type="binding site" evidence="7">
    <location>
        <position position="164"/>
    </location>
    <ligand>
        <name>L-aspartate</name>
        <dbReference type="ChEBI" id="CHEBI:29991"/>
    </ligand>
</feature>
<dbReference type="FunCoup" id="A0A1Q6DTX8">
    <property type="interactions" value="199"/>
</dbReference>
<comment type="function">
    <text evidence="5 7">Catalyzes the condensation of carbamoyl phosphate and aspartate to form carbamoyl aspartate and inorganic phosphate, the committed step in the de novo pyrimidine nucleotide biosynthesis pathway.</text>
</comment>
<dbReference type="GO" id="GO:0006207">
    <property type="term" value="P:'de novo' pyrimidine nucleobase biosynthetic process"/>
    <property type="evidence" value="ECO:0007669"/>
    <property type="project" value="InterPro"/>
</dbReference>
<feature type="binding site" evidence="7">
    <location>
        <position position="82"/>
    </location>
    <ligand>
        <name>L-aspartate</name>
        <dbReference type="ChEBI" id="CHEBI:29991"/>
    </ligand>
</feature>
<dbReference type="Gene3D" id="3.40.50.1370">
    <property type="entry name" value="Aspartate/ornithine carbamoyltransferase"/>
    <property type="match status" value="2"/>
</dbReference>
<dbReference type="PROSITE" id="PS00097">
    <property type="entry name" value="CARBAMOYLTRANSFERASE"/>
    <property type="match status" value="1"/>
</dbReference>
<evidence type="ECO:0000259" key="8">
    <source>
        <dbReference type="Pfam" id="PF00185"/>
    </source>
</evidence>
<feature type="binding site" evidence="7">
    <location>
        <position position="54"/>
    </location>
    <ligand>
        <name>carbamoyl phosphate</name>
        <dbReference type="ChEBI" id="CHEBI:58228"/>
    </ligand>
</feature>
<dbReference type="PANTHER" id="PTHR45753:SF6">
    <property type="entry name" value="ASPARTATE CARBAMOYLTRANSFERASE"/>
    <property type="match status" value="1"/>
</dbReference>
<organism evidence="10 11">
    <name type="scientific">Methanohalarchaeum thermophilum</name>
    <dbReference type="NCBI Taxonomy" id="1903181"/>
    <lineage>
        <taxon>Archaea</taxon>
        <taxon>Methanobacteriati</taxon>
        <taxon>Methanobacteriota</taxon>
        <taxon>Methanonatronarchaeia</taxon>
        <taxon>Methanonatronarchaeales</taxon>
        <taxon>Methanonatronarchaeaceae</taxon>
        <taxon>Candidatus Methanohalarchaeum</taxon>
    </lineage>
</organism>
<comment type="subunit">
    <text evidence="7">Heterooligomer of catalytic and regulatory chains.</text>
</comment>
<dbReference type="EC" id="2.1.3.2" evidence="7"/>
<feature type="binding site" evidence="7">
    <location>
        <position position="103"/>
    </location>
    <ligand>
        <name>carbamoyl phosphate</name>
        <dbReference type="ChEBI" id="CHEBI:58228"/>
    </ligand>
</feature>
<sequence length="309" mass="34431">MKLKDKDIVSVEDLSKGDISKILETTKKIDEGDLKADMSGKVLANVFFEPSTRTRLSFETAMKRLGGDVISLNSTQASSISKGESLADTVRVLEGYSDVIVLRHPKEGAPKMASQFVEKPVINAGDGSNEHPTQTLTDLYTIWSEKGSIDGLKIAILGDLKYGRTVHSLVQPLVEYDIQLYLVSPSQLSIRRSILEDLGKKSGEVIQKASIEEIIDKLDVLYVTRIQEERFADKEEYEKVSGSYEINKELLDQADDDLIVMHPLPRIDEISPEVDGLKQSKYFDQSKNGVKIRMALLELILGDNDGKRT</sequence>
<name>A0A1Q6DTX8_METT1</name>
<comment type="catalytic activity">
    <reaction evidence="6 7">
        <text>carbamoyl phosphate + L-aspartate = N-carbamoyl-L-aspartate + phosphate + H(+)</text>
        <dbReference type="Rhea" id="RHEA:20013"/>
        <dbReference type="ChEBI" id="CHEBI:15378"/>
        <dbReference type="ChEBI" id="CHEBI:29991"/>
        <dbReference type="ChEBI" id="CHEBI:32814"/>
        <dbReference type="ChEBI" id="CHEBI:43474"/>
        <dbReference type="ChEBI" id="CHEBI:58228"/>
        <dbReference type="EC" id="2.1.3.2"/>
    </reaction>
</comment>
<accession>A0A1Q6DTX8</accession>
<dbReference type="Pfam" id="PF00185">
    <property type="entry name" value="OTCace"/>
    <property type="match status" value="1"/>
</dbReference>
<gene>
    <name evidence="7" type="primary">pyrB</name>
    <name evidence="10" type="ORF">BTN85_0298</name>
</gene>
<evidence type="ECO:0000256" key="3">
    <source>
        <dbReference type="ARBA" id="ARBA00022679"/>
    </source>
</evidence>
<evidence type="ECO:0000256" key="6">
    <source>
        <dbReference type="ARBA" id="ARBA00048859"/>
    </source>
</evidence>
<evidence type="ECO:0000256" key="7">
    <source>
        <dbReference type="HAMAP-Rule" id="MF_00001"/>
    </source>
</evidence>
<keyword evidence="11" id="KW-1185">Reference proteome</keyword>
<dbReference type="UniPathway" id="UPA00070">
    <property type="reaction ID" value="UER00116"/>
</dbReference>
<dbReference type="Proteomes" id="UP000185744">
    <property type="component" value="Unassembled WGS sequence"/>
</dbReference>
<comment type="similarity">
    <text evidence="2 7">Belongs to the aspartate/ornithine carbamoyltransferase superfamily. ATCase family.</text>
</comment>